<evidence type="ECO:0000256" key="2">
    <source>
        <dbReference type="ARBA" id="ARBA00022679"/>
    </source>
</evidence>
<gene>
    <name evidence="5" type="primary">kptA</name>
    <name evidence="7" type="ORF">ALQ41_00476</name>
    <name evidence="6" type="ORF">ALQ74_00787</name>
</gene>
<evidence type="ECO:0000256" key="1">
    <source>
        <dbReference type="ARBA" id="ARBA00009836"/>
    </source>
</evidence>
<evidence type="ECO:0000256" key="4">
    <source>
        <dbReference type="ARBA" id="ARBA00025212"/>
    </source>
</evidence>
<dbReference type="Gene3D" id="3.20.170.30">
    <property type="match status" value="1"/>
</dbReference>
<dbReference type="PANTHER" id="PTHR12684">
    <property type="entry name" value="PUTATIVE PHOSPHOTRANSFERASE"/>
    <property type="match status" value="1"/>
</dbReference>
<dbReference type="SUPFAM" id="SSF56399">
    <property type="entry name" value="ADP-ribosylation"/>
    <property type="match status" value="1"/>
</dbReference>
<keyword evidence="2 5" id="KW-0808">Transferase</keyword>
<keyword evidence="3 5" id="KW-0520">NAD</keyword>
<evidence type="ECO:0000256" key="5">
    <source>
        <dbReference type="HAMAP-Rule" id="MF_00299"/>
    </source>
</evidence>
<dbReference type="Gene3D" id="1.10.10.970">
    <property type="entry name" value="RNA 2'-phosphotransferase, Tpt1/KptA family, N-terminal domain"/>
    <property type="match status" value="1"/>
</dbReference>
<dbReference type="InterPro" id="IPR042080">
    <property type="entry name" value="RNA_2'-PTrans_N"/>
</dbReference>
<evidence type="ECO:0000256" key="3">
    <source>
        <dbReference type="ARBA" id="ARBA00023027"/>
    </source>
</evidence>
<dbReference type="Proteomes" id="UP000280599">
    <property type="component" value="Unassembled WGS sequence"/>
</dbReference>
<dbReference type="EMBL" id="RBOM01000054">
    <property type="protein sequence ID" value="RMM67277.1"/>
    <property type="molecule type" value="Genomic_DNA"/>
</dbReference>
<organism evidence="6 8">
    <name type="scientific">Pseudomonas savastanoi pv. glycinea</name>
    <name type="common">Pseudomonas syringae pv. glycinea</name>
    <dbReference type="NCBI Taxonomy" id="318"/>
    <lineage>
        <taxon>Bacteria</taxon>
        <taxon>Pseudomonadati</taxon>
        <taxon>Pseudomonadota</taxon>
        <taxon>Gammaproteobacteria</taxon>
        <taxon>Pseudomonadales</taxon>
        <taxon>Pseudomonadaceae</taxon>
        <taxon>Pseudomonas</taxon>
    </lineage>
</organism>
<dbReference type="Proteomes" id="UP000279057">
    <property type="component" value="Unassembled WGS sequence"/>
</dbReference>
<dbReference type="AlphaFoldDB" id="A0A3M4HMZ2"/>
<evidence type="ECO:0000313" key="6">
    <source>
        <dbReference type="EMBL" id="RMM67277.1"/>
    </source>
</evidence>
<comment type="function">
    <text evidence="4 5">Removes the 2'-phosphate from RNA via an intermediate in which the phosphate is ADP-ribosylated by NAD followed by a presumed transesterification to release the RNA and generate ADP-ribose 1''-2''-cyclic phosphate (APPR&gt;P). May function as an ADP-ribosylase.</text>
</comment>
<dbReference type="InterPro" id="IPR042081">
    <property type="entry name" value="RNA_2'-PTrans_C"/>
</dbReference>
<dbReference type="PANTHER" id="PTHR12684:SF2">
    <property type="entry name" value="TRNA 2'-PHOSPHOTRANSFERASE 1"/>
    <property type="match status" value="1"/>
</dbReference>
<evidence type="ECO:0000313" key="9">
    <source>
        <dbReference type="Proteomes" id="UP000280599"/>
    </source>
</evidence>
<reference evidence="8 9" key="1">
    <citation type="submission" date="2018-08" db="EMBL/GenBank/DDBJ databases">
        <title>Recombination of ecologically and evolutionarily significant loci maintains genetic cohesion in the Pseudomonas syringae species complex.</title>
        <authorList>
            <person name="Dillon M."/>
            <person name="Thakur S."/>
            <person name="Almeida R.N.D."/>
            <person name="Weir B.S."/>
            <person name="Guttman D.S."/>
        </authorList>
    </citation>
    <scope>NUCLEOTIDE SEQUENCE [LARGE SCALE GENOMIC DNA]</scope>
    <source>
        <strain evidence="6 8">ICMP 4332</strain>
        <strain evidence="7 9">ICMP 867</strain>
    </source>
</reference>
<evidence type="ECO:0000313" key="7">
    <source>
        <dbReference type="EMBL" id="RMO39019.1"/>
    </source>
</evidence>
<protein>
    <recommendedName>
        <fullName evidence="5">Probable RNA 2'-phosphotransferase</fullName>
        <ecNumber evidence="5">2.7.1.-</ecNumber>
    </recommendedName>
</protein>
<accession>A0A3M4HMZ2</accession>
<dbReference type="EC" id="2.7.1.-" evidence="5"/>
<dbReference type="InterPro" id="IPR002745">
    <property type="entry name" value="Ptrans_KptA/Tpt1"/>
</dbReference>
<comment type="similarity">
    <text evidence="1 5">Belongs to the KptA/TPT1 family.</text>
</comment>
<dbReference type="HAMAP" id="MF_00299">
    <property type="entry name" value="KptA"/>
    <property type="match status" value="1"/>
</dbReference>
<dbReference type="GO" id="GO:0006388">
    <property type="term" value="P:tRNA splicing, via endonucleolytic cleavage and ligation"/>
    <property type="evidence" value="ECO:0007669"/>
    <property type="project" value="UniProtKB-UniRule"/>
</dbReference>
<name>A0A3M4HMZ2_PSESG</name>
<dbReference type="NCBIfam" id="NF002014">
    <property type="entry name" value="PRK00819.1-4"/>
    <property type="match status" value="1"/>
</dbReference>
<sequence>MAHTQMKKCTSLNKKQRDEISKLLSYLLRHAPESMGLTLDRDGWSEVDDLIRKANAHGYAFDRQALNEVVETNEKKRFTLSEDDQRIRAAQGHSTVQVQVQHAEKEPPATLYHGTASRFMTSIETQGLIAGSRHHVHLTEDPETAMSVGKRYGQPVLLAVDAKGMFEAGVRFFQADNGIWLVKAVSRDSLTVLRLPIPE</sequence>
<dbReference type="GO" id="GO:0003950">
    <property type="term" value="F:NAD+ poly-ADP-ribosyltransferase activity"/>
    <property type="evidence" value="ECO:0007669"/>
    <property type="project" value="InterPro"/>
</dbReference>
<dbReference type="Pfam" id="PF01885">
    <property type="entry name" value="PTS_2-RNA"/>
    <property type="match status" value="1"/>
</dbReference>
<dbReference type="EMBL" id="RBPT01000422">
    <property type="protein sequence ID" value="RMO39019.1"/>
    <property type="molecule type" value="Genomic_DNA"/>
</dbReference>
<evidence type="ECO:0000313" key="8">
    <source>
        <dbReference type="Proteomes" id="UP000279057"/>
    </source>
</evidence>
<comment type="caution">
    <text evidence="6">The sequence shown here is derived from an EMBL/GenBank/DDBJ whole genome shotgun (WGS) entry which is preliminary data.</text>
</comment>
<dbReference type="GO" id="GO:0000215">
    <property type="term" value="F:tRNA 2'-phosphotransferase activity"/>
    <property type="evidence" value="ECO:0007669"/>
    <property type="project" value="TreeGrafter"/>
</dbReference>
<proteinExistence type="inferred from homology"/>
<dbReference type="InterPro" id="IPR022928">
    <property type="entry name" value="RNA_2'-PTrans_KptA"/>
</dbReference>